<proteinExistence type="predicted"/>
<sequence length="45" mass="5116">MELHVKSCTGSLKMVLGFTNLSYQKEYCSQVINHYLCLVICCDSI</sequence>
<dbReference type="AlphaFoldDB" id="A0A2P2PG82"/>
<organism evidence="1">
    <name type="scientific">Rhizophora mucronata</name>
    <name type="common">Asiatic mangrove</name>
    <dbReference type="NCBI Taxonomy" id="61149"/>
    <lineage>
        <taxon>Eukaryota</taxon>
        <taxon>Viridiplantae</taxon>
        <taxon>Streptophyta</taxon>
        <taxon>Embryophyta</taxon>
        <taxon>Tracheophyta</taxon>
        <taxon>Spermatophyta</taxon>
        <taxon>Magnoliopsida</taxon>
        <taxon>eudicotyledons</taxon>
        <taxon>Gunneridae</taxon>
        <taxon>Pentapetalae</taxon>
        <taxon>rosids</taxon>
        <taxon>fabids</taxon>
        <taxon>Malpighiales</taxon>
        <taxon>Rhizophoraceae</taxon>
        <taxon>Rhizophora</taxon>
    </lineage>
</organism>
<accession>A0A2P2PG82</accession>
<reference evidence="1" key="1">
    <citation type="submission" date="2018-02" db="EMBL/GenBank/DDBJ databases">
        <title>Rhizophora mucronata_Transcriptome.</title>
        <authorList>
            <person name="Meera S.P."/>
            <person name="Sreeshan A."/>
            <person name="Augustine A."/>
        </authorList>
    </citation>
    <scope>NUCLEOTIDE SEQUENCE</scope>
    <source>
        <tissue evidence="1">Leaf</tissue>
    </source>
</reference>
<protein>
    <submittedName>
        <fullName evidence="1">Uncharacterized protein</fullName>
    </submittedName>
</protein>
<name>A0A2P2PG82_RHIMU</name>
<evidence type="ECO:0000313" key="1">
    <source>
        <dbReference type="EMBL" id="MBX53744.1"/>
    </source>
</evidence>
<dbReference type="EMBL" id="GGEC01073260">
    <property type="protein sequence ID" value="MBX53744.1"/>
    <property type="molecule type" value="Transcribed_RNA"/>
</dbReference>